<organism evidence="2 3">
    <name type="scientific">Burkholderia contaminans</name>
    <dbReference type="NCBI Taxonomy" id="488447"/>
    <lineage>
        <taxon>Bacteria</taxon>
        <taxon>Pseudomonadati</taxon>
        <taxon>Pseudomonadota</taxon>
        <taxon>Betaproteobacteria</taxon>
        <taxon>Burkholderiales</taxon>
        <taxon>Burkholderiaceae</taxon>
        <taxon>Burkholderia</taxon>
        <taxon>Burkholderia cepacia complex</taxon>
    </lineage>
</organism>
<evidence type="ECO:0000256" key="1">
    <source>
        <dbReference type="SAM" id="MobiDB-lite"/>
    </source>
</evidence>
<name>A0A3N8NTP5_9BURK</name>
<sequence length="298" mass="32914">MLTVHQVFNGLLLIAFCVLATFGVTRLAGAFADWLVARQGRTFQRPVAALADQDEPPRHPALSYVEPGEVDVLPDFVPAPPADGECRGADLVEQRLVDALCADGNVAVYKDALYRRVGDDWARVALASIVAAHKKCWDVYGASPHIGKPWPSLKDLRAPFLPSLLVVSNAVLIVDAHAVTIRAYPINWLYRADFYDTQKTSTIDWADVGKDGIYRPALRRDDSHDYVLGHVRFLLFGLILPGMPMDAGWHDALYDRFRDAAHAEFIRREAAALRQAADGVQPEPVADQPASAPTRKRL</sequence>
<evidence type="ECO:0000313" key="3">
    <source>
        <dbReference type="Proteomes" id="UP000277921"/>
    </source>
</evidence>
<dbReference type="EMBL" id="QTQV01000047">
    <property type="protein sequence ID" value="RQT03174.1"/>
    <property type="molecule type" value="Genomic_DNA"/>
</dbReference>
<dbReference type="AlphaFoldDB" id="A0A3N8NTP5"/>
<evidence type="ECO:0000313" key="2">
    <source>
        <dbReference type="EMBL" id="RQT03174.1"/>
    </source>
</evidence>
<dbReference type="RefSeq" id="WP_124585922.1">
    <property type="nucleotide sequence ID" value="NZ_QTQV01000047.1"/>
</dbReference>
<proteinExistence type="predicted"/>
<gene>
    <name evidence="2" type="ORF">DF051_38490</name>
</gene>
<reference evidence="2 3" key="1">
    <citation type="submission" date="2018-08" db="EMBL/GenBank/DDBJ databases">
        <title>Comparative analysis of Burkholderia isolates from Puerto Rico.</title>
        <authorList>
            <person name="Hall C."/>
            <person name="Sahl J."/>
            <person name="Wagner D."/>
        </authorList>
    </citation>
    <scope>NUCLEOTIDE SEQUENCE [LARGE SCALE GENOMIC DNA]</scope>
    <source>
        <strain evidence="2 3">Bp9025</strain>
    </source>
</reference>
<accession>A0A3N8NTP5</accession>
<comment type="caution">
    <text evidence="2">The sequence shown here is derived from an EMBL/GenBank/DDBJ whole genome shotgun (WGS) entry which is preliminary data.</text>
</comment>
<feature type="region of interest" description="Disordered" evidence="1">
    <location>
        <begin position="276"/>
        <end position="298"/>
    </location>
</feature>
<dbReference type="Proteomes" id="UP000277921">
    <property type="component" value="Unassembled WGS sequence"/>
</dbReference>
<protein>
    <submittedName>
        <fullName evidence="2">Uncharacterized protein</fullName>
    </submittedName>
</protein>